<dbReference type="EMBL" id="JALLPB020000898">
    <property type="protein sequence ID" value="KAL3806066.1"/>
    <property type="molecule type" value="Genomic_DNA"/>
</dbReference>
<dbReference type="InterPro" id="IPR003774">
    <property type="entry name" value="AlgH-like"/>
</dbReference>
<gene>
    <name evidence="1" type="ORF">ACHAXA_011708</name>
</gene>
<dbReference type="SUPFAM" id="SSF143456">
    <property type="entry name" value="VC0467-like"/>
    <property type="match status" value="1"/>
</dbReference>
<name>A0ABD3R7X7_9STRA</name>
<keyword evidence="2" id="KW-1185">Reference proteome</keyword>
<comment type="caution">
    <text evidence="1">The sequence shown here is derived from an EMBL/GenBank/DDBJ whole genome shotgun (WGS) entry which is preliminary data.</text>
</comment>
<reference evidence="1 2" key="1">
    <citation type="submission" date="2024-10" db="EMBL/GenBank/DDBJ databases">
        <title>Updated reference genomes for cyclostephanoid diatoms.</title>
        <authorList>
            <person name="Roberts W.R."/>
            <person name="Alverson A.J."/>
        </authorList>
    </citation>
    <scope>NUCLEOTIDE SEQUENCE [LARGE SCALE GENOMIC DNA]</scope>
    <source>
        <strain evidence="1 2">AJA228-03</strain>
    </source>
</reference>
<dbReference type="PANTHER" id="PTHR30327:SF1">
    <property type="entry name" value="UPF0301 PROTEIN YQGE"/>
    <property type="match status" value="1"/>
</dbReference>
<dbReference type="Proteomes" id="UP001530377">
    <property type="component" value="Unassembled WGS sequence"/>
</dbReference>
<sequence>MMMNNNKCYRKSIVLVLHVGSDYIHGIVLNRPTAICVGESYGAGAGMDVRLVRPGLGESYYEDELGRCPGDDCELIIGGGMMVGGGGRTTTTGRWKVWFGGEVGGPFSDNPRVVCLHSLSTDAASDVSDPVLPGISLTNFESARSLVRSGNADPSDFWLFCGMCGWETSAFYGEMHEEGLWHAVSADGGTILEELNMLRCEEEDEDMASANCDVDRDPRNAGLHTWEMMMEKIGRAEEARSTEDSFGDLMLREWATETLSFSVEGEERRSSMIIEPFPDPLFDEEGEGLGDDFDLSIYDPASAMSTDDVASKSSRKSAGMAGVMVRASSTRRSPYMLSDQGYHKSLIIILHDGDDYVEGVILNHVTARSLRLDLDDRTVHLPIRYGGPAYYFVDEEASGDGDDNDTIPTIYLHATETLRDAGVGVSIGKSRIFKCTKEEVVKALKSGLGTIDDFMVVQGASIWTKKGEHTGILGDIEVGYFELVPRPKVREIWDVLQRQDLLSAESLASNVFLSQFAWNVAGRIADENVSAEMPEKDRLTVFGTDVDVDTLANEAAVRWMKVNLLG</sequence>
<dbReference type="PANTHER" id="PTHR30327">
    <property type="entry name" value="UNCHARACTERIZED PROTEIN YQGE"/>
    <property type="match status" value="1"/>
</dbReference>
<dbReference type="Pfam" id="PF02622">
    <property type="entry name" value="DUF179"/>
    <property type="match status" value="1"/>
</dbReference>
<evidence type="ECO:0000313" key="2">
    <source>
        <dbReference type="Proteomes" id="UP001530377"/>
    </source>
</evidence>
<proteinExistence type="predicted"/>
<accession>A0ABD3R7X7</accession>
<evidence type="ECO:0000313" key="1">
    <source>
        <dbReference type="EMBL" id="KAL3806066.1"/>
    </source>
</evidence>
<dbReference type="Gene3D" id="3.40.1740.10">
    <property type="entry name" value="VC0467-like"/>
    <property type="match status" value="2"/>
</dbReference>
<dbReference type="AlphaFoldDB" id="A0ABD3R7X7"/>
<organism evidence="1 2">
    <name type="scientific">Cyclostephanos tholiformis</name>
    <dbReference type="NCBI Taxonomy" id="382380"/>
    <lineage>
        <taxon>Eukaryota</taxon>
        <taxon>Sar</taxon>
        <taxon>Stramenopiles</taxon>
        <taxon>Ochrophyta</taxon>
        <taxon>Bacillariophyta</taxon>
        <taxon>Coscinodiscophyceae</taxon>
        <taxon>Thalassiosirophycidae</taxon>
        <taxon>Stephanodiscales</taxon>
        <taxon>Stephanodiscaceae</taxon>
        <taxon>Cyclostephanos</taxon>
    </lineage>
</organism>
<protein>
    <submittedName>
        <fullName evidence="1">Uncharacterized protein</fullName>
    </submittedName>
</protein>